<dbReference type="InterPro" id="IPR036388">
    <property type="entry name" value="WH-like_DNA-bd_sf"/>
</dbReference>
<dbReference type="GO" id="GO:0003700">
    <property type="term" value="F:DNA-binding transcription factor activity"/>
    <property type="evidence" value="ECO:0007669"/>
    <property type="project" value="InterPro"/>
</dbReference>
<dbReference type="Gene3D" id="3.40.50.1360">
    <property type="match status" value="1"/>
</dbReference>
<evidence type="ECO:0000313" key="8">
    <source>
        <dbReference type="Proteomes" id="UP000466104"/>
    </source>
</evidence>
<dbReference type="Pfam" id="PF00455">
    <property type="entry name" value="DeoRC"/>
    <property type="match status" value="1"/>
</dbReference>
<keyword evidence="4" id="KW-0804">Transcription</keyword>
<dbReference type="CDD" id="cd00090">
    <property type="entry name" value="HTH_ARSR"/>
    <property type="match status" value="1"/>
</dbReference>
<organism evidence="7 8">
    <name type="scientific">Cutibacterium porci</name>
    <dbReference type="NCBI Taxonomy" id="2605781"/>
    <lineage>
        <taxon>Bacteria</taxon>
        <taxon>Bacillati</taxon>
        <taxon>Actinomycetota</taxon>
        <taxon>Actinomycetes</taxon>
        <taxon>Propionibacteriales</taxon>
        <taxon>Propionibacteriaceae</taxon>
        <taxon>Cutibacterium</taxon>
    </lineage>
</organism>
<evidence type="ECO:0000256" key="2">
    <source>
        <dbReference type="ARBA" id="ARBA00022491"/>
    </source>
</evidence>
<dbReference type="InterPro" id="IPR050313">
    <property type="entry name" value="Carb_Metab_HTH_regulators"/>
</dbReference>
<keyword evidence="2" id="KW-0678">Repressor</keyword>
<dbReference type="InterPro" id="IPR014036">
    <property type="entry name" value="DeoR-like_C"/>
</dbReference>
<dbReference type="Gene3D" id="1.10.10.10">
    <property type="entry name" value="Winged helix-like DNA-binding domain superfamily/Winged helix DNA-binding domain"/>
    <property type="match status" value="1"/>
</dbReference>
<accession>A0A7K0J948</accession>
<evidence type="ECO:0000259" key="6">
    <source>
        <dbReference type="PROSITE" id="PS51000"/>
    </source>
</evidence>
<dbReference type="SUPFAM" id="SSF46785">
    <property type="entry name" value="Winged helix' DNA-binding domain"/>
    <property type="match status" value="1"/>
</dbReference>
<dbReference type="InterPro" id="IPR036390">
    <property type="entry name" value="WH_DNA-bd_sf"/>
</dbReference>
<proteinExistence type="predicted"/>
<dbReference type="PANTHER" id="PTHR30363:SF4">
    <property type="entry name" value="GLYCEROL-3-PHOSPHATE REGULON REPRESSOR"/>
    <property type="match status" value="1"/>
</dbReference>
<evidence type="ECO:0000256" key="4">
    <source>
        <dbReference type="ARBA" id="ARBA00023163"/>
    </source>
</evidence>
<dbReference type="PRINTS" id="PR00037">
    <property type="entry name" value="HTHLACR"/>
</dbReference>
<keyword evidence="8" id="KW-1185">Reference proteome</keyword>
<dbReference type="Pfam" id="PF08220">
    <property type="entry name" value="HTH_DeoR"/>
    <property type="match status" value="1"/>
</dbReference>
<feature type="domain" description="HTH deoR-type" evidence="6">
    <location>
        <begin position="8"/>
        <end position="63"/>
    </location>
</feature>
<sequence length="267" mass="27624">MYQNDHMQRSKRHKMIIEAVRSGPHSIDELAKLTGASSVSVRRDLAELADQGVIRRFRGGAAPVSHRGADYPFALRQASGIESKSALAKATAELIEPGESVFVDNGTTALAVAEELSGKNLTAMTVSLHSAAALASKPGNQVIVPGGPIDHDDLAFTSAGATEAVAAMRFDTAVIGTCAANPDAGLTVAGWGDAQVKRAAIASAQRVFLVATADKFNHTAAHRFASIADLDAIITTYGAPPSAIAEARIAGVTMIELDHSGGTETLG</sequence>
<dbReference type="AlphaFoldDB" id="A0A7K0J948"/>
<gene>
    <name evidence="7" type="ORF">FYJ43_10055</name>
</gene>
<dbReference type="InterPro" id="IPR001034">
    <property type="entry name" value="DeoR_HTH"/>
</dbReference>
<dbReference type="Proteomes" id="UP000466104">
    <property type="component" value="Unassembled WGS sequence"/>
</dbReference>
<keyword evidence="3" id="KW-0805">Transcription regulation</keyword>
<evidence type="ECO:0000256" key="5">
    <source>
        <dbReference type="ARBA" id="ARBA00024937"/>
    </source>
</evidence>
<dbReference type="InterPro" id="IPR037171">
    <property type="entry name" value="NagB/RpiA_transferase-like"/>
</dbReference>
<protein>
    <recommendedName>
        <fullName evidence="1">Lactose phosphotransferase system repressor</fullName>
    </recommendedName>
</protein>
<name>A0A7K0J948_9ACTN</name>
<dbReference type="PANTHER" id="PTHR30363">
    <property type="entry name" value="HTH-TYPE TRANSCRIPTIONAL REGULATOR SRLR-RELATED"/>
    <property type="match status" value="1"/>
</dbReference>
<dbReference type="SUPFAM" id="SSF100950">
    <property type="entry name" value="NagB/RpiA/CoA transferase-like"/>
    <property type="match status" value="1"/>
</dbReference>
<evidence type="ECO:0000256" key="1">
    <source>
        <dbReference type="ARBA" id="ARBA00021390"/>
    </source>
</evidence>
<dbReference type="PROSITE" id="PS51000">
    <property type="entry name" value="HTH_DEOR_2"/>
    <property type="match status" value="1"/>
</dbReference>
<evidence type="ECO:0000313" key="7">
    <source>
        <dbReference type="EMBL" id="MSS46353.1"/>
    </source>
</evidence>
<reference evidence="7 8" key="1">
    <citation type="submission" date="2019-08" db="EMBL/GenBank/DDBJ databases">
        <title>In-depth cultivation of the pig gut microbiome towards novel bacterial diversity and tailored functional studies.</title>
        <authorList>
            <person name="Wylensek D."/>
            <person name="Hitch T.C.A."/>
            <person name="Clavel T."/>
        </authorList>
    </citation>
    <scope>NUCLEOTIDE SEQUENCE [LARGE SCALE GENOMIC DNA]</scope>
    <source>
        <strain evidence="7 8">WCA-380-WT-3A</strain>
    </source>
</reference>
<comment type="caution">
    <text evidence="7">The sequence shown here is derived from an EMBL/GenBank/DDBJ whole genome shotgun (WGS) entry which is preliminary data.</text>
</comment>
<evidence type="ECO:0000256" key="3">
    <source>
        <dbReference type="ARBA" id="ARBA00023015"/>
    </source>
</evidence>
<dbReference type="SMART" id="SM00420">
    <property type="entry name" value="HTH_DEOR"/>
    <property type="match status" value="1"/>
</dbReference>
<comment type="function">
    <text evidence="5">Repressor of the lactose catabolism operon. Galactose-6-phosphate is the inducer.</text>
</comment>
<dbReference type="SMART" id="SM01134">
    <property type="entry name" value="DeoRC"/>
    <property type="match status" value="1"/>
</dbReference>
<dbReference type="EMBL" id="VUMG01000003">
    <property type="protein sequence ID" value="MSS46353.1"/>
    <property type="molecule type" value="Genomic_DNA"/>
</dbReference>
<dbReference type="InterPro" id="IPR011991">
    <property type="entry name" value="ArsR-like_HTH"/>
</dbReference>